<dbReference type="EMBL" id="DP000238">
    <property type="protein sequence ID" value="ABK77546.1"/>
    <property type="molecule type" value="Genomic_DNA"/>
</dbReference>
<accession>A0RW29</accession>
<dbReference type="EnsemblBacteria" id="ABK77546">
    <property type="protein sequence ID" value="ABK77546"/>
    <property type="gene ID" value="CENSYa_0914"/>
</dbReference>
<proteinExistence type="predicted"/>
<gene>
    <name evidence="1" type="ordered locus">CENSYa_0914</name>
</gene>
<keyword evidence="2" id="KW-1185">Reference proteome</keyword>
<dbReference type="HOGENOM" id="CLU_128582_0_1_2"/>
<protein>
    <recommendedName>
        <fullName evidence="3">Roadblock/LAMTOR2 domain-containing protein</fullName>
    </recommendedName>
</protein>
<dbReference type="Proteomes" id="UP000000758">
    <property type="component" value="Chromosome"/>
</dbReference>
<dbReference type="InterPro" id="IPR046600">
    <property type="entry name" value="DUF6659"/>
</dbReference>
<reference evidence="1 2" key="1">
    <citation type="journal article" date="2006" name="Proc. Natl. Acad. Sci. U.S.A.">
        <title>Genomic analysis of the uncultivated marine crenarchaeote Cenarchaeum symbiosum.</title>
        <authorList>
            <person name="Hallam S.J."/>
            <person name="Konstantinidis K.T."/>
            <person name="Putnam N."/>
            <person name="Schleper C."/>
            <person name="Watanabe Y."/>
            <person name="Sugahara J."/>
            <person name="Preston C."/>
            <person name="de la Torre J."/>
            <person name="Richardson P.M."/>
            <person name="DeLong E.F."/>
        </authorList>
    </citation>
    <scope>NUCLEOTIDE SEQUENCE [LARGE SCALE GENOMIC DNA]</scope>
    <source>
        <strain evidence="2">A</strain>
    </source>
</reference>
<dbReference type="Pfam" id="PF20364">
    <property type="entry name" value="DUF6659"/>
    <property type="match status" value="1"/>
</dbReference>
<dbReference type="PATRIC" id="fig|414004.10.peg.844"/>
<sequence length="161" mass="18526">MPYFSWIRYLAPAACAGHTVLGRIPFITGCGRPRAMGYYGDGNLKDLVEDMIDLEPQMRFAAVIDEDGAIVEAIMKRGKTSLESQKEEEHFCRQVAKRRRMREEFDDTLGAVSYVHVERERVTQIVLYPRNYTIYFTMEPEVHMDTKIGLINRIKDMTGGL</sequence>
<dbReference type="KEGG" id="csy:CENSYa_0914"/>
<evidence type="ECO:0008006" key="3">
    <source>
        <dbReference type="Google" id="ProtNLM"/>
    </source>
</evidence>
<evidence type="ECO:0000313" key="2">
    <source>
        <dbReference type="Proteomes" id="UP000000758"/>
    </source>
</evidence>
<dbReference type="AlphaFoldDB" id="A0RW29"/>
<name>A0RW29_CENSY</name>
<organism evidence="1 2">
    <name type="scientific">Cenarchaeum symbiosum (strain A)</name>
    <dbReference type="NCBI Taxonomy" id="414004"/>
    <lineage>
        <taxon>Archaea</taxon>
        <taxon>Nitrososphaerota</taxon>
        <taxon>Candidatus Cenarchaeales</taxon>
        <taxon>Candidatus Cenarchaeaceae</taxon>
        <taxon>Candidatus Cenarchaeum</taxon>
    </lineage>
</organism>
<evidence type="ECO:0000313" key="1">
    <source>
        <dbReference type="EMBL" id="ABK77546.1"/>
    </source>
</evidence>